<reference evidence="1 2" key="1">
    <citation type="journal article" date="2016" name="Nat. Commun.">
        <title>Thousands of microbial genomes shed light on interconnected biogeochemical processes in an aquifer system.</title>
        <authorList>
            <person name="Anantharaman K."/>
            <person name="Brown C.T."/>
            <person name="Hug L.A."/>
            <person name="Sharon I."/>
            <person name="Castelle C.J."/>
            <person name="Probst A.J."/>
            <person name="Thomas B.C."/>
            <person name="Singh A."/>
            <person name="Wilkins M.J."/>
            <person name="Karaoz U."/>
            <person name="Brodie E.L."/>
            <person name="Williams K.H."/>
            <person name="Hubbard S.S."/>
            <person name="Banfield J.F."/>
        </authorList>
    </citation>
    <scope>NUCLEOTIDE SEQUENCE [LARGE SCALE GENOMIC DNA]</scope>
</reference>
<proteinExistence type="predicted"/>
<sequence>MFSLNKVETKLFRQLNSPAKIQDFLETMPFNFEHAGETCYSPRQVLNFNRAHCMEGALLAAAALYFHGHKPLLVDMHAHKDDQDHAIAVFQVNKKWGAISKTNHSVLRYREPVYDSIRELVMSYFHEYFLDDGRKTLESYTNPVDLTRFNSKNWITSDKELWYIDRYLSRAKHLPILSKKQKARLRRADTVEIIAGKFTHWKE</sequence>
<gene>
    <name evidence="1" type="ORF">A2846_01215</name>
</gene>
<accession>A0A1F5P3D9</accession>
<evidence type="ECO:0000313" key="2">
    <source>
        <dbReference type="Proteomes" id="UP000176339"/>
    </source>
</evidence>
<protein>
    <recommendedName>
        <fullName evidence="3">Transglutaminase-like domain-containing protein</fullName>
    </recommendedName>
</protein>
<evidence type="ECO:0008006" key="3">
    <source>
        <dbReference type="Google" id="ProtNLM"/>
    </source>
</evidence>
<dbReference type="Proteomes" id="UP000176339">
    <property type="component" value="Unassembled WGS sequence"/>
</dbReference>
<dbReference type="EMBL" id="MFEN01000014">
    <property type="protein sequence ID" value="OGE84386.1"/>
    <property type="molecule type" value="Genomic_DNA"/>
</dbReference>
<name>A0A1F5P3D9_9BACT</name>
<organism evidence="1 2">
    <name type="scientific">Candidatus Doudnabacteria bacterium RIFCSPHIGHO2_01_FULL_49_9</name>
    <dbReference type="NCBI Taxonomy" id="1817827"/>
    <lineage>
        <taxon>Bacteria</taxon>
        <taxon>Candidatus Doudnaibacteriota</taxon>
    </lineage>
</organism>
<comment type="caution">
    <text evidence="1">The sequence shown here is derived from an EMBL/GenBank/DDBJ whole genome shotgun (WGS) entry which is preliminary data.</text>
</comment>
<dbReference type="AlphaFoldDB" id="A0A1F5P3D9"/>
<evidence type="ECO:0000313" key="1">
    <source>
        <dbReference type="EMBL" id="OGE84386.1"/>
    </source>
</evidence>